<comment type="caution">
    <text evidence="13">The sequence shown here is derived from an EMBL/GenBank/DDBJ whole genome shotgun (WGS) entry which is preliminary data.</text>
</comment>
<dbReference type="GO" id="GO:0046872">
    <property type="term" value="F:metal ion binding"/>
    <property type="evidence" value="ECO:0007669"/>
    <property type="project" value="UniProtKB-KW"/>
</dbReference>
<evidence type="ECO:0000256" key="5">
    <source>
        <dbReference type="ARBA" id="ARBA00022692"/>
    </source>
</evidence>
<keyword evidence="9 11" id="KW-0482">Metalloprotease</keyword>
<comment type="cofactor">
    <cofactor evidence="1 11">
        <name>Zn(2+)</name>
        <dbReference type="ChEBI" id="CHEBI:29105"/>
    </cofactor>
</comment>
<dbReference type="EMBL" id="PXYG01000002">
    <property type="protein sequence ID" value="PSJ46108.1"/>
    <property type="molecule type" value="Genomic_DNA"/>
</dbReference>
<accession>A0A2P7R7B6</accession>
<feature type="domain" description="PDZ" evidence="12">
    <location>
        <begin position="130"/>
        <end position="160"/>
    </location>
</feature>
<evidence type="ECO:0000313" key="14">
    <source>
        <dbReference type="Proteomes" id="UP000240243"/>
    </source>
</evidence>
<dbReference type="InterPro" id="IPR001478">
    <property type="entry name" value="PDZ"/>
</dbReference>
<feature type="transmembrane region" description="Helical" evidence="11">
    <location>
        <begin position="376"/>
        <end position="396"/>
    </location>
</feature>
<keyword evidence="11" id="KW-0479">Metal-binding</keyword>
<feature type="transmembrane region" description="Helical" evidence="11">
    <location>
        <begin position="94"/>
        <end position="120"/>
    </location>
</feature>
<dbReference type="InterPro" id="IPR008915">
    <property type="entry name" value="Peptidase_M50"/>
</dbReference>
<dbReference type="AlphaFoldDB" id="A0A2P7R7B6"/>
<keyword evidence="8 11" id="KW-1133">Transmembrane helix</keyword>
<dbReference type="PROSITE" id="PS50106">
    <property type="entry name" value="PDZ"/>
    <property type="match status" value="1"/>
</dbReference>
<dbReference type="GO" id="GO:0016020">
    <property type="term" value="C:membrane"/>
    <property type="evidence" value="ECO:0007669"/>
    <property type="project" value="UniProtKB-SubCell"/>
</dbReference>
<dbReference type="InterPro" id="IPR036034">
    <property type="entry name" value="PDZ_sf"/>
</dbReference>
<dbReference type="GO" id="GO:0006508">
    <property type="term" value="P:proteolysis"/>
    <property type="evidence" value="ECO:0007669"/>
    <property type="project" value="UniProtKB-KW"/>
</dbReference>
<dbReference type="Pfam" id="PF02163">
    <property type="entry name" value="Peptidase_M50"/>
    <property type="match status" value="1"/>
</dbReference>
<dbReference type="PANTHER" id="PTHR42837">
    <property type="entry name" value="REGULATOR OF SIGMA-E PROTEASE RSEP"/>
    <property type="match status" value="1"/>
</dbReference>
<dbReference type="Gene3D" id="2.30.42.10">
    <property type="match status" value="2"/>
</dbReference>
<evidence type="ECO:0000256" key="1">
    <source>
        <dbReference type="ARBA" id="ARBA00001947"/>
    </source>
</evidence>
<dbReference type="SMART" id="SM00228">
    <property type="entry name" value="PDZ"/>
    <property type="match status" value="2"/>
</dbReference>
<evidence type="ECO:0000256" key="10">
    <source>
        <dbReference type="ARBA" id="ARBA00023136"/>
    </source>
</evidence>
<dbReference type="NCBIfam" id="TIGR00054">
    <property type="entry name" value="RIP metalloprotease RseP"/>
    <property type="match status" value="1"/>
</dbReference>
<protein>
    <recommendedName>
        <fullName evidence="11">Zinc metalloprotease</fullName>
        <ecNumber evidence="11">3.4.24.-</ecNumber>
    </recommendedName>
</protein>
<dbReference type="PANTHER" id="PTHR42837:SF2">
    <property type="entry name" value="MEMBRANE METALLOPROTEASE ARASP2, CHLOROPLASTIC-RELATED"/>
    <property type="match status" value="1"/>
</dbReference>
<dbReference type="CDD" id="cd06163">
    <property type="entry name" value="S2P-M50_PDZ_RseP-like"/>
    <property type="match status" value="1"/>
</dbReference>
<organism evidence="13 14">
    <name type="scientific">Zobellella endophytica</name>
    <dbReference type="NCBI Taxonomy" id="2116700"/>
    <lineage>
        <taxon>Bacteria</taxon>
        <taxon>Pseudomonadati</taxon>
        <taxon>Pseudomonadota</taxon>
        <taxon>Gammaproteobacteria</taxon>
        <taxon>Aeromonadales</taxon>
        <taxon>Aeromonadaceae</taxon>
        <taxon>Zobellella</taxon>
    </lineage>
</organism>
<keyword evidence="10 11" id="KW-0472">Membrane</keyword>
<dbReference type="SUPFAM" id="SSF50156">
    <property type="entry name" value="PDZ domain-like"/>
    <property type="match status" value="2"/>
</dbReference>
<evidence type="ECO:0000256" key="6">
    <source>
        <dbReference type="ARBA" id="ARBA00022801"/>
    </source>
</evidence>
<reference evidence="13 14" key="1">
    <citation type="submission" date="2018-03" db="EMBL/GenBank/DDBJ databases">
        <title>The draft genome of Zobellella sp. 59N8.</title>
        <authorList>
            <person name="Liu L."/>
            <person name="Li L."/>
            <person name="Zhang X."/>
            <person name="Liang L."/>
            <person name="Wang T."/>
        </authorList>
    </citation>
    <scope>NUCLEOTIDE SEQUENCE [LARGE SCALE GENOMIC DNA]</scope>
    <source>
        <strain evidence="13 14">59N8</strain>
    </source>
</reference>
<dbReference type="Pfam" id="PF17820">
    <property type="entry name" value="PDZ_6"/>
    <property type="match status" value="2"/>
</dbReference>
<keyword evidence="7 11" id="KW-0862">Zinc</keyword>
<evidence type="ECO:0000313" key="13">
    <source>
        <dbReference type="EMBL" id="PSJ46108.1"/>
    </source>
</evidence>
<evidence type="ECO:0000256" key="9">
    <source>
        <dbReference type="ARBA" id="ARBA00023049"/>
    </source>
</evidence>
<dbReference type="OrthoDB" id="9782003at2"/>
<dbReference type="InterPro" id="IPR004387">
    <property type="entry name" value="Pept_M50_Zn"/>
</dbReference>
<keyword evidence="4" id="KW-0645">Protease</keyword>
<keyword evidence="14" id="KW-1185">Reference proteome</keyword>
<dbReference type="NCBIfam" id="NF008046">
    <property type="entry name" value="PRK10779.1"/>
    <property type="match status" value="1"/>
</dbReference>
<evidence type="ECO:0000259" key="12">
    <source>
        <dbReference type="PROSITE" id="PS50106"/>
    </source>
</evidence>
<sequence length="450" mass="49016">MTGVLWNLGAFIVALGILVAVHEFGHFWVARRNGVRVERFSIGFGKPIWRRMGKDGTEYVVAMIPLGGYVKMLDGRVDEIPPEQRHQAFDSKSVWARMAIVVAGPMANFLFAVFAFWLMFMIGVPAVKPVLNDVTPGSPAAQGGLAPGMEILAIDGREVRTWEDVNFALIARLGEEQTRFEVREPDTGRVSEQPVPLALWQFNPDETSPISALGLVPEGARVTLTIADVVASGPGDAAGLQPEDTLRTVDGEPLTAWADFVDRVQSSPERPMELVVDRAGQTLSLTLTPERRDTRDRVIGYAGLAPQVLPVPEQYRFELRYGPLEAVWAGMERTWALTVLTFQMIGKLLTGIVSVDNLSGPISIAKGAGASADFGLVYFLSFLALVSVNLGIINLLPLPVLDGGHLLFYLVEAVTGRPVPEKIQEIGFKIGAALLLMLMGLALFNDFARL</sequence>
<comment type="similarity">
    <text evidence="3 11">Belongs to the peptidase M50B family.</text>
</comment>
<evidence type="ECO:0000256" key="7">
    <source>
        <dbReference type="ARBA" id="ARBA00022833"/>
    </source>
</evidence>
<dbReference type="Proteomes" id="UP000240243">
    <property type="component" value="Unassembled WGS sequence"/>
</dbReference>
<evidence type="ECO:0000256" key="3">
    <source>
        <dbReference type="ARBA" id="ARBA00007931"/>
    </source>
</evidence>
<keyword evidence="6 11" id="KW-0378">Hydrolase</keyword>
<proteinExistence type="inferred from homology"/>
<dbReference type="InterPro" id="IPR041489">
    <property type="entry name" value="PDZ_6"/>
</dbReference>
<feature type="transmembrane region" description="Helical" evidence="11">
    <location>
        <begin position="426"/>
        <end position="444"/>
    </location>
</feature>
<evidence type="ECO:0000256" key="11">
    <source>
        <dbReference type="RuleBase" id="RU362031"/>
    </source>
</evidence>
<evidence type="ECO:0000256" key="2">
    <source>
        <dbReference type="ARBA" id="ARBA00004141"/>
    </source>
</evidence>
<evidence type="ECO:0000256" key="4">
    <source>
        <dbReference type="ARBA" id="ARBA00022670"/>
    </source>
</evidence>
<dbReference type="EC" id="3.4.24.-" evidence="11"/>
<keyword evidence="5 11" id="KW-0812">Transmembrane</keyword>
<evidence type="ECO:0000256" key="8">
    <source>
        <dbReference type="ARBA" id="ARBA00022989"/>
    </source>
</evidence>
<comment type="subcellular location">
    <subcellularLocation>
        <location evidence="2">Membrane</location>
        <topology evidence="2">Multi-pass membrane protein</topology>
    </subcellularLocation>
</comment>
<dbReference type="CDD" id="cd23082">
    <property type="entry name" value="cpPDZ1_EcRseP-like"/>
    <property type="match status" value="1"/>
</dbReference>
<feature type="transmembrane region" description="Helical" evidence="11">
    <location>
        <begin position="6"/>
        <end position="29"/>
    </location>
</feature>
<dbReference type="GO" id="GO:0004222">
    <property type="term" value="F:metalloendopeptidase activity"/>
    <property type="evidence" value="ECO:0007669"/>
    <property type="project" value="InterPro"/>
</dbReference>
<gene>
    <name evidence="13" type="ORF">C7H85_05535</name>
</gene>
<dbReference type="RefSeq" id="WP_106728726.1">
    <property type="nucleotide sequence ID" value="NZ_PXYG01000002.1"/>
</dbReference>
<name>A0A2P7R7B6_9GAMM</name>